<evidence type="ECO:0000313" key="7">
    <source>
        <dbReference type="EMBL" id="KAJ9156043.1"/>
    </source>
</evidence>
<name>A0AA38RSP1_9PEZI</name>
<dbReference type="AlphaFoldDB" id="A0AA38RSP1"/>
<feature type="transmembrane region" description="Helical" evidence="5">
    <location>
        <begin position="323"/>
        <end position="345"/>
    </location>
</feature>
<comment type="caution">
    <text evidence="7">The sequence shown here is derived from an EMBL/GenBank/DDBJ whole genome shotgun (WGS) entry which is preliminary data.</text>
</comment>
<feature type="transmembrane region" description="Helical" evidence="5">
    <location>
        <begin position="365"/>
        <end position="384"/>
    </location>
</feature>
<feature type="transmembrane region" description="Helical" evidence="5">
    <location>
        <begin position="287"/>
        <end position="311"/>
    </location>
</feature>
<dbReference type="InterPro" id="IPR036259">
    <property type="entry name" value="MFS_trans_sf"/>
</dbReference>
<feature type="transmembrane region" description="Helical" evidence="5">
    <location>
        <begin position="396"/>
        <end position="421"/>
    </location>
</feature>
<proteinExistence type="predicted"/>
<feature type="domain" description="Major facilitator superfamily (MFS) profile" evidence="6">
    <location>
        <begin position="62"/>
        <end position="499"/>
    </location>
</feature>
<evidence type="ECO:0000256" key="4">
    <source>
        <dbReference type="ARBA" id="ARBA00023136"/>
    </source>
</evidence>
<dbReference type="Pfam" id="PF07690">
    <property type="entry name" value="MFS_1"/>
    <property type="match status" value="1"/>
</dbReference>
<evidence type="ECO:0000256" key="3">
    <source>
        <dbReference type="ARBA" id="ARBA00022989"/>
    </source>
</evidence>
<evidence type="ECO:0000256" key="5">
    <source>
        <dbReference type="SAM" id="Phobius"/>
    </source>
</evidence>
<sequence>MEITKEDLQTSSVQIEDAIPRESGKEKVVGTVKLIEDGELVLIPIPTADPRDPLNLPEWRKVLVVINVSIFAATATLIASSFGAILPVINKEYDNDPRVNDLVTFPALFIGLGNLLFVPVAHAIGRRPVYLFSLLMLIACCVGCACSKSLSAHIAARDLLGLAAGQAEALCPIMIQEIYFLHERGSKIAWFCAAQTLGTACLTVASSYLASSIGWRWWYGVFAIINGACLLFAVFFVTETKFLRTAAAIAGEVDADAQPSETSLQALKSRRRPAIDHMLQVAVFPNIFWLVLCSGASLGVYVIFGAVFAGVLVQPPYNFEYQWVGFVFAGQVIVSFVVIPAQGYLSDYIVKFMSKKNGGHSEPEYRLITLILPFVVGVASTVIFGQACQHPYEWSWAAIVITFNAEFFTFVGIVVASFTYVIDSYPARSDAGLVVLCFARGAISFGMSYGSLEFVRKVGYDGACNICAGIMDSLNRGLLTIRTNKGSGLMGEGIEFRLT</sequence>
<dbReference type="EMBL" id="JANBVO010000002">
    <property type="protein sequence ID" value="KAJ9156043.1"/>
    <property type="molecule type" value="Genomic_DNA"/>
</dbReference>
<keyword evidence="2 5" id="KW-0812">Transmembrane</keyword>
<evidence type="ECO:0000256" key="1">
    <source>
        <dbReference type="ARBA" id="ARBA00004141"/>
    </source>
</evidence>
<keyword evidence="4 5" id="KW-0472">Membrane</keyword>
<evidence type="ECO:0000259" key="6">
    <source>
        <dbReference type="PROSITE" id="PS50850"/>
    </source>
</evidence>
<dbReference type="SUPFAM" id="SSF103473">
    <property type="entry name" value="MFS general substrate transporter"/>
    <property type="match status" value="1"/>
</dbReference>
<protein>
    <submittedName>
        <fullName evidence="7">Major facilitator superfamily transporter</fullName>
    </submittedName>
</protein>
<evidence type="ECO:0000313" key="8">
    <source>
        <dbReference type="Proteomes" id="UP001174694"/>
    </source>
</evidence>
<feature type="transmembrane region" description="Helical" evidence="5">
    <location>
        <begin position="102"/>
        <end position="124"/>
    </location>
</feature>
<reference evidence="7" key="1">
    <citation type="submission" date="2022-07" db="EMBL/GenBank/DDBJ databases">
        <title>Fungi with potential for degradation of polypropylene.</title>
        <authorList>
            <person name="Gostincar C."/>
        </authorList>
    </citation>
    <scope>NUCLEOTIDE SEQUENCE</scope>
    <source>
        <strain evidence="7">EXF-13308</strain>
    </source>
</reference>
<dbReference type="InterPro" id="IPR011701">
    <property type="entry name" value="MFS"/>
</dbReference>
<dbReference type="Gene3D" id="1.20.1250.20">
    <property type="entry name" value="MFS general substrate transporter like domains"/>
    <property type="match status" value="1"/>
</dbReference>
<gene>
    <name evidence="7" type="ORF">NKR23_g808</name>
</gene>
<dbReference type="InterPro" id="IPR020846">
    <property type="entry name" value="MFS_dom"/>
</dbReference>
<feature type="transmembrane region" description="Helical" evidence="5">
    <location>
        <begin position="217"/>
        <end position="237"/>
    </location>
</feature>
<feature type="transmembrane region" description="Helical" evidence="5">
    <location>
        <begin position="62"/>
        <end position="90"/>
    </location>
</feature>
<accession>A0AA38RSP1</accession>
<dbReference type="GO" id="GO:0022857">
    <property type="term" value="F:transmembrane transporter activity"/>
    <property type="evidence" value="ECO:0007669"/>
    <property type="project" value="InterPro"/>
</dbReference>
<feature type="transmembrane region" description="Helical" evidence="5">
    <location>
        <begin position="130"/>
        <end position="150"/>
    </location>
</feature>
<comment type="subcellular location">
    <subcellularLocation>
        <location evidence="1">Membrane</location>
        <topology evidence="1">Multi-pass membrane protein</topology>
    </subcellularLocation>
</comment>
<dbReference type="PANTHER" id="PTHR23502:SF164">
    <property type="entry name" value="MAJOR FACILITATOR SUPERFAMILY (MFS) PROFILE DOMAIN-CONTAINING PROTEIN"/>
    <property type="match status" value="1"/>
</dbReference>
<dbReference type="PROSITE" id="PS50850">
    <property type="entry name" value="MFS"/>
    <property type="match status" value="1"/>
</dbReference>
<keyword evidence="8" id="KW-1185">Reference proteome</keyword>
<keyword evidence="3 5" id="KW-1133">Transmembrane helix</keyword>
<feature type="transmembrane region" description="Helical" evidence="5">
    <location>
        <begin position="188"/>
        <end position="211"/>
    </location>
</feature>
<dbReference type="GO" id="GO:0005886">
    <property type="term" value="C:plasma membrane"/>
    <property type="evidence" value="ECO:0007669"/>
    <property type="project" value="TreeGrafter"/>
</dbReference>
<evidence type="ECO:0000256" key="2">
    <source>
        <dbReference type="ARBA" id="ARBA00022692"/>
    </source>
</evidence>
<organism evidence="7 8">
    <name type="scientific">Pleurostoma richardsiae</name>
    <dbReference type="NCBI Taxonomy" id="41990"/>
    <lineage>
        <taxon>Eukaryota</taxon>
        <taxon>Fungi</taxon>
        <taxon>Dikarya</taxon>
        <taxon>Ascomycota</taxon>
        <taxon>Pezizomycotina</taxon>
        <taxon>Sordariomycetes</taxon>
        <taxon>Sordariomycetidae</taxon>
        <taxon>Calosphaeriales</taxon>
        <taxon>Pleurostomataceae</taxon>
        <taxon>Pleurostoma</taxon>
    </lineage>
</organism>
<dbReference type="Proteomes" id="UP001174694">
    <property type="component" value="Unassembled WGS sequence"/>
</dbReference>
<dbReference type="PANTHER" id="PTHR23502">
    <property type="entry name" value="MAJOR FACILITATOR SUPERFAMILY"/>
    <property type="match status" value="1"/>
</dbReference>